<protein>
    <submittedName>
        <fullName evidence="11">ATP-binding cassette domain-containing protein</fullName>
    </submittedName>
</protein>
<dbReference type="Proteomes" id="UP000469185">
    <property type="component" value="Unassembled WGS sequence"/>
</dbReference>
<gene>
    <name evidence="11" type="ORF">G1H11_01210</name>
</gene>
<keyword evidence="8" id="KW-0046">Antibiotic resistance</keyword>
<dbReference type="PROSITE" id="PS00211">
    <property type="entry name" value="ABC_TRANSPORTER_1"/>
    <property type="match status" value="1"/>
</dbReference>
<accession>A0A6N9YFU7</accession>
<keyword evidence="5 11" id="KW-0067">ATP-binding</keyword>
<dbReference type="RefSeq" id="WP_163815253.1">
    <property type="nucleotide sequence ID" value="NZ_JAAGOB010000001.1"/>
</dbReference>
<dbReference type="SMART" id="SM00382">
    <property type="entry name" value="AAA"/>
    <property type="match status" value="1"/>
</dbReference>
<dbReference type="PANTHER" id="PTHR42711">
    <property type="entry name" value="ABC TRANSPORTER ATP-BINDING PROTEIN"/>
    <property type="match status" value="1"/>
</dbReference>
<evidence type="ECO:0000256" key="1">
    <source>
        <dbReference type="ARBA" id="ARBA00004413"/>
    </source>
</evidence>
<dbReference type="NCBIfam" id="TIGR01188">
    <property type="entry name" value="drrA"/>
    <property type="match status" value="1"/>
</dbReference>
<evidence type="ECO:0000256" key="8">
    <source>
        <dbReference type="ARBA" id="ARBA00023251"/>
    </source>
</evidence>
<evidence type="ECO:0000256" key="3">
    <source>
        <dbReference type="ARBA" id="ARBA00022475"/>
    </source>
</evidence>
<dbReference type="EMBL" id="JAAGOB010000001">
    <property type="protein sequence ID" value="NED93931.1"/>
    <property type="molecule type" value="Genomic_DNA"/>
</dbReference>
<dbReference type="AlphaFoldDB" id="A0A6N9YFU7"/>
<evidence type="ECO:0000313" key="11">
    <source>
        <dbReference type="EMBL" id="NED93931.1"/>
    </source>
</evidence>
<dbReference type="GO" id="GO:1900753">
    <property type="term" value="P:doxorubicin transport"/>
    <property type="evidence" value="ECO:0007669"/>
    <property type="project" value="InterPro"/>
</dbReference>
<evidence type="ECO:0000256" key="5">
    <source>
        <dbReference type="ARBA" id="ARBA00022840"/>
    </source>
</evidence>
<dbReference type="Pfam" id="PF00005">
    <property type="entry name" value="ABC_tran"/>
    <property type="match status" value="1"/>
</dbReference>
<evidence type="ECO:0000256" key="4">
    <source>
        <dbReference type="ARBA" id="ARBA00022741"/>
    </source>
</evidence>
<dbReference type="PROSITE" id="PS50893">
    <property type="entry name" value="ABC_TRANSPORTER_2"/>
    <property type="match status" value="1"/>
</dbReference>
<sequence>MTLAIETEGLVKTFGSTRAVDGVDLAVRPGQIYGVLGPNGAGKTTVIRILATLLRPDAGRASVLGRDVVRDADEVRRRISLTGQFASLDEDLTGEENLVMFGRLLDAPKAEAAARARELLDEFDLTDAGALRVRTYSGGMRRRLDLAASLIGRPGVVFLDEPTTGLDPGKREELWRMVRSIADRGDTVLLTTQYMEEADALADEISVIDQGRVIARGSPPELKRLVGRQTVVVRPKQSSRIAEVAAILRGVAGHEPRTASREVLTVTVDADTQFTDVVRHLDRAGIESAELSLRLPSLDEVFLTLVGRTAENGTQEGEAA</sequence>
<comment type="caution">
    <text evidence="11">The sequence shown here is derived from an EMBL/GenBank/DDBJ whole genome shotgun (WGS) entry which is preliminary data.</text>
</comment>
<comment type="subcellular location">
    <subcellularLocation>
        <location evidence="1">Cell membrane</location>
        <topology evidence="1">Peripheral membrane protein</topology>
        <orientation evidence="1">Cytoplasmic side</orientation>
    </subcellularLocation>
</comment>
<name>A0A6N9YFU7_9ACTN</name>
<evidence type="ECO:0000313" key="12">
    <source>
        <dbReference type="Proteomes" id="UP000469185"/>
    </source>
</evidence>
<dbReference type="InterPro" id="IPR003439">
    <property type="entry name" value="ABC_transporter-like_ATP-bd"/>
</dbReference>
<evidence type="ECO:0000259" key="10">
    <source>
        <dbReference type="PROSITE" id="PS50893"/>
    </source>
</evidence>
<dbReference type="InterPro" id="IPR017871">
    <property type="entry name" value="ABC_transporter-like_CS"/>
</dbReference>
<keyword evidence="3" id="KW-1003">Cell membrane</keyword>
<dbReference type="InterPro" id="IPR005894">
    <property type="entry name" value="DrrA"/>
</dbReference>
<proteinExistence type="inferred from homology"/>
<dbReference type="InterPro" id="IPR025302">
    <property type="entry name" value="DrrA1/2-like_C"/>
</dbReference>
<reference evidence="11 12" key="1">
    <citation type="submission" date="2020-02" db="EMBL/GenBank/DDBJ databases">
        <authorList>
            <person name="Li X.-J."/>
            <person name="Feng X.-M."/>
        </authorList>
    </citation>
    <scope>NUCLEOTIDE SEQUENCE [LARGE SCALE GENOMIC DNA]</scope>
    <source>
        <strain evidence="11 12">CGMCC 4.7225</strain>
    </source>
</reference>
<feature type="domain" description="ABC transporter" evidence="10">
    <location>
        <begin position="5"/>
        <end position="235"/>
    </location>
</feature>
<dbReference type="GO" id="GO:0016887">
    <property type="term" value="F:ATP hydrolysis activity"/>
    <property type="evidence" value="ECO:0007669"/>
    <property type="project" value="InterPro"/>
</dbReference>
<dbReference type="GO" id="GO:0005524">
    <property type="term" value="F:ATP binding"/>
    <property type="evidence" value="ECO:0007669"/>
    <property type="project" value="UniProtKB-KW"/>
</dbReference>
<keyword evidence="6" id="KW-1278">Translocase</keyword>
<evidence type="ECO:0000256" key="6">
    <source>
        <dbReference type="ARBA" id="ARBA00022967"/>
    </source>
</evidence>
<dbReference type="InterPro" id="IPR003593">
    <property type="entry name" value="AAA+_ATPase"/>
</dbReference>
<dbReference type="InterPro" id="IPR027417">
    <property type="entry name" value="P-loop_NTPase"/>
</dbReference>
<evidence type="ECO:0000256" key="7">
    <source>
        <dbReference type="ARBA" id="ARBA00023136"/>
    </source>
</evidence>
<evidence type="ECO:0000256" key="9">
    <source>
        <dbReference type="ARBA" id="ARBA00049985"/>
    </source>
</evidence>
<dbReference type="FunFam" id="3.40.50.300:FF:000589">
    <property type="entry name" value="ABC transporter, ATP-binding subunit"/>
    <property type="match status" value="1"/>
</dbReference>
<dbReference type="SUPFAM" id="SSF52540">
    <property type="entry name" value="P-loop containing nucleoside triphosphate hydrolases"/>
    <property type="match status" value="1"/>
</dbReference>
<dbReference type="GO" id="GO:0043215">
    <property type="term" value="P:daunorubicin transport"/>
    <property type="evidence" value="ECO:0007669"/>
    <property type="project" value="InterPro"/>
</dbReference>
<keyword evidence="2" id="KW-0813">Transport</keyword>
<dbReference type="GO" id="GO:0046677">
    <property type="term" value="P:response to antibiotic"/>
    <property type="evidence" value="ECO:0007669"/>
    <property type="project" value="UniProtKB-KW"/>
</dbReference>
<evidence type="ECO:0000256" key="2">
    <source>
        <dbReference type="ARBA" id="ARBA00022448"/>
    </source>
</evidence>
<dbReference type="Pfam" id="PF13732">
    <property type="entry name" value="DrrA1-3_C"/>
    <property type="match status" value="1"/>
</dbReference>
<dbReference type="PANTHER" id="PTHR42711:SF19">
    <property type="entry name" value="DOXORUBICIN RESISTANCE ATP-BINDING PROTEIN DRRA"/>
    <property type="match status" value="1"/>
</dbReference>
<dbReference type="InterPro" id="IPR050763">
    <property type="entry name" value="ABC_transporter_ATP-binding"/>
</dbReference>
<comment type="similarity">
    <text evidence="9">Belongs to the ABC transporter superfamily. Drug exporter-1 (DrugE1) (TC 3.A.1.105) family.</text>
</comment>
<organism evidence="11 12">
    <name type="scientific">Phytoactinopolyspora alkaliphila</name>
    <dbReference type="NCBI Taxonomy" id="1783498"/>
    <lineage>
        <taxon>Bacteria</taxon>
        <taxon>Bacillati</taxon>
        <taxon>Actinomycetota</taxon>
        <taxon>Actinomycetes</taxon>
        <taxon>Jiangellales</taxon>
        <taxon>Jiangellaceae</taxon>
        <taxon>Phytoactinopolyspora</taxon>
    </lineage>
</organism>
<dbReference type="Gene3D" id="3.40.50.300">
    <property type="entry name" value="P-loop containing nucleotide triphosphate hydrolases"/>
    <property type="match status" value="1"/>
</dbReference>
<keyword evidence="12" id="KW-1185">Reference proteome</keyword>
<keyword evidence="7" id="KW-0472">Membrane</keyword>
<keyword evidence="4" id="KW-0547">Nucleotide-binding</keyword>
<dbReference type="GO" id="GO:0005886">
    <property type="term" value="C:plasma membrane"/>
    <property type="evidence" value="ECO:0007669"/>
    <property type="project" value="UniProtKB-SubCell"/>
</dbReference>